<name>A0ACB9YTK4_9PEZI</name>
<organism evidence="1 2">
    <name type="scientific">Hypoxylon rubiginosum</name>
    <dbReference type="NCBI Taxonomy" id="110542"/>
    <lineage>
        <taxon>Eukaryota</taxon>
        <taxon>Fungi</taxon>
        <taxon>Dikarya</taxon>
        <taxon>Ascomycota</taxon>
        <taxon>Pezizomycotina</taxon>
        <taxon>Sordariomycetes</taxon>
        <taxon>Xylariomycetidae</taxon>
        <taxon>Xylariales</taxon>
        <taxon>Hypoxylaceae</taxon>
        <taxon>Hypoxylon</taxon>
    </lineage>
</organism>
<proteinExistence type="predicted"/>
<evidence type="ECO:0000313" key="1">
    <source>
        <dbReference type="EMBL" id="KAI4862335.1"/>
    </source>
</evidence>
<keyword evidence="2" id="KW-1185">Reference proteome</keyword>
<accession>A0ACB9YTK4</accession>
<sequence>MPPNMDNSEINLFAMDHKSSTTDPTNPDKPISDRMADKVTDSGETEWQPSKHEKAVIYTLAVINLIVALDATIIVTSLAAIVDDIGGTTTEAFWVGTSYLLVNAVSMPIICSISDVIGRPICLTFAIVAFTVGTILCCTAKGMAVMLVGRCIQGLGGGGIHSLSLVIQTDLVPLRFRPKWYGITLGAWAIGLTIGPIIGGAIAQRTTWRWIFYLMFPICGFGLVAVPYLLTLRPKKATAQEKISRIDWLGGFLFAGSATAFLIAISWGGTQHPWNSAATIAPLVIGAVGIILTVLYEVYFAQHPFLQKDLFRDASSIVAYIAAGFQGLMLYGTLYYCPFYFSAVKQFSPINSGLALLPNLVAFSIAGIVTGRLVTRFNNFRWAIWIGWLLSCFACAMYCGWRVNDSAPMWVIAFLIGGFGHGAILNAQNFATQALCKAGDEGAAAAMYIFARQFGMAFGVGIGATIYQNVMKLKLRWEGLPTEIGDYAEAYIPTLHSLPPGHPRDTIYDAYKFGFQILVATWLAISVVTLLLCLVFIKHADMNRKLSTEHHLDSERMVRHWGKKEPGSEIGEGISV</sequence>
<gene>
    <name evidence="1" type="ORF">F4820DRAFT_430858</name>
</gene>
<reference evidence="1 2" key="1">
    <citation type="journal article" date="2022" name="New Phytol.">
        <title>Ecological generalism drives hyperdiversity of secondary metabolite gene clusters in xylarialean endophytes.</title>
        <authorList>
            <person name="Franco M.E.E."/>
            <person name="Wisecaver J.H."/>
            <person name="Arnold A.E."/>
            <person name="Ju Y.M."/>
            <person name="Slot J.C."/>
            <person name="Ahrendt S."/>
            <person name="Moore L.P."/>
            <person name="Eastman K.E."/>
            <person name="Scott K."/>
            <person name="Konkel Z."/>
            <person name="Mondo S.J."/>
            <person name="Kuo A."/>
            <person name="Hayes R.D."/>
            <person name="Haridas S."/>
            <person name="Andreopoulos B."/>
            <person name="Riley R."/>
            <person name="LaButti K."/>
            <person name="Pangilinan J."/>
            <person name="Lipzen A."/>
            <person name="Amirebrahimi M."/>
            <person name="Yan J."/>
            <person name="Adam C."/>
            <person name="Keymanesh K."/>
            <person name="Ng V."/>
            <person name="Louie K."/>
            <person name="Northen T."/>
            <person name="Drula E."/>
            <person name="Henrissat B."/>
            <person name="Hsieh H.M."/>
            <person name="Youens-Clark K."/>
            <person name="Lutzoni F."/>
            <person name="Miadlikowska J."/>
            <person name="Eastwood D.C."/>
            <person name="Hamelin R.C."/>
            <person name="Grigoriev I.V."/>
            <person name="U'Ren J.M."/>
        </authorList>
    </citation>
    <scope>NUCLEOTIDE SEQUENCE [LARGE SCALE GENOMIC DNA]</scope>
    <source>
        <strain evidence="1 2">CBS 119005</strain>
    </source>
</reference>
<comment type="caution">
    <text evidence="1">The sequence shown here is derived from an EMBL/GenBank/DDBJ whole genome shotgun (WGS) entry which is preliminary data.</text>
</comment>
<dbReference type="Proteomes" id="UP001497700">
    <property type="component" value="Unassembled WGS sequence"/>
</dbReference>
<dbReference type="EMBL" id="MU393528">
    <property type="protein sequence ID" value="KAI4862335.1"/>
    <property type="molecule type" value="Genomic_DNA"/>
</dbReference>
<protein>
    <submittedName>
        <fullName evidence="1">MFS general substrate transporter</fullName>
    </submittedName>
</protein>
<evidence type="ECO:0000313" key="2">
    <source>
        <dbReference type="Proteomes" id="UP001497700"/>
    </source>
</evidence>